<dbReference type="Gene3D" id="3.90.1590.10">
    <property type="entry name" value="glutathione-dependent formaldehyde- activating enzyme (gfa)"/>
    <property type="match status" value="1"/>
</dbReference>
<organism evidence="6 7">
    <name type="scientific">Novosphingobium colocasiae</name>
    <dbReference type="NCBI Taxonomy" id="1256513"/>
    <lineage>
        <taxon>Bacteria</taxon>
        <taxon>Pseudomonadati</taxon>
        <taxon>Pseudomonadota</taxon>
        <taxon>Alphaproteobacteria</taxon>
        <taxon>Sphingomonadales</taxon>
        <taxon>Sphingomonadaceae</taxon>
        <taxon>Novosphingobium</taxon>
    </lineage>
</organism>
<reference evidence="6" key="1">
    <citation type="journal article" date="2014" name="Int. J. Syst. Evol. Microbiol.">
        <title>Complete genome sequence of Corynebacterium casei LMG S-19264T (=DSM 44701T), isolated from a smear-ripened cheese.</title>
        <authorList>
            <consortium name="US DOE Joint Genome Institute (JGI-PGF)"/>
            <person name="Walter F."/>
            <person name="Albersmeier A."/>
            <person name="Kalinowski J."/>
            <person name="Ruckert C."/>
        </authorList>
    </citation>
    <scope>NUCLEOTIDE SEQUENCE</scope>
    <source>
        <strain evidence="6">KCTC 32255</strain>
    </source>
</reference>
<dbReference type="Proteomes" id="UP000648075">
    <property type="component" value="Unassembled WGS sequence"/>
</dbReference>
<evidence type="ECO:0000256" key="1">
    <source>
        <dbReference type="ARBA" id="ARBA00005495"/>
    </source>
</evidence>
<evidence type="ECO:0000256" key="2">
    <source>
        <dbReference type="ARBA" id="ARBA00022723"/>
    </source>
</evidence>
<keyword evidence="3" id="KW-0862">Zinc</keyword>
<dbReference type="SUPFAM" id="SSF51316">
    <property type="entry name" value="Mss4-like"/>
    <property type="match status" value="1"/>
</dbReference>
<comment type="caution">
    <text evidence="6">The sequence shown here is derived from an EMBL/GenBank/DDBJ whole genome shotgun (WGS) entry which is preliminary data.</text>
</comment>
<proteinExistence type="inferred from homology"/>
<evidence type="ECO:0000313" key="6">
    <source>
        <dbReference type="EMBL" id="GGY97515.1"/>
    </source>
</evidence>
<dbReference type="InterPro" id="IPR011057">
    <property type="entry name" value="Mss4-like_sf"/>
</dbReference>
<dbReference type="Pfam" id="PF04828">
    <property type="entry name" value="GFA"/>
    <property type="match status" value="1"/>
</dbReference>
<evidence type="ECO:0000256" key="4">
    <source>
        <dbReference type="ARBA" id="ARBA00023239"/>
    </source>
</evidence>
<dbReference type="PANTHER" id="PTHR33337:SF40">
    <property type="entry name" value="CENP-V_GFA DOMAIN-CONTAINING PROTEIN-RELATED"/>
    <property type="match status" value="1"/>
</dbReference>
<dbReference type="EMBL" id="BMZA01000002">
    <property type="protein sequence ID" value="GGY97515.1"/>
    <property type="molecule type" value="Genomic_DNA"/>
</dbReference>
<keyword evidence="2" id="KW-0479">Metal-binding</keyword>
<comment type="similarity">
    <text evidence="1">Belongs to the Gfa family.</text>
</comment>
<sequence>MTAPYHGRCNCGAVTATFSAEPVWVRQCWCRQCQKSAAGSCTTNALFLTDSFTLSGDLRWFSYEADSGNGVEQGFCASCGTPVIGRNTARRHACVIRLGFIEPPHDLAPTSAIWLDDAPDWAVIDPALQRFARQPPPPPETPA</sequence>
<reference evidence="6" key="2">
    <citation type="submission" date="2020-09" db="EMBL/GenBank/DDBJ databases">
        <authorList>
            <person name="Sun Q."/>
            <person name="Kim S."/>
        </authorList>
    </citation>
    <scope>NUCLEOTIDE SEQUENCE</scope>
    <source>
        <strain evidence="6">KCTC 32255</strain>
    </source>
</reference>
<dbReference type="InterPro" id="IPR006913">
    <property type="entry name" value="CENP-V/GFA"/>
</dbReference>
<evidence type="ECO:0000259" key="5">
    <source>
        <dbReference type="PROSITE" id="PS51891"/>
    </source>
</evidence>
<gene>
    <name evidence="6" type="ORF">GCM10011614_10680</name>
</gene>
<keyword evidence="4" id="KW-0456">Lyase</keyword>
<name>A0A918PC71_9SPHN</name>
<feature type="domain" description="CENP-V/GFA" evidence="5">
    <location>
        <begin position="5"/>
        <end position="116"/>
    </location>
</feature>
<dbReference type="GO" id="GO:0016846">
    <property type="term" value="F:carbon-sulfur lyase activity"/>
    <property type="evidence" value="ECO:0007669"/>
    <property type="project" value="InterPro"/>
</dbReference>
<dbReference type="RefSeq" id="WP_189620082.1">
    <property type="nucleotide sequence ID" value="NZ_BMZA01000002.1"/>
</dbReference>
<protein>
    <submittedName>
        <fullName evidence="6">Aldehyde-activating protein</fullName>
    </submittedName>
</protein>
<dbReference type="GO" id="GO:0046872">
    <property type="term" value="F:metal ion binding"/>
    <property type="evidence" value="ECO:0007669"/>
    <property type="project" value="UniProtKB-KW"/>
</dbReference>
<dbReference type="AlphaFoldDB" id="A0A918PC71"/>
<accession>A0A918PC71</accession>
<keyword evidence="7" id="KW-1185">Reference proteome</keyword>
<evidence type="ECO:0000313" key="7">
    <source>
        <dbReference type="Proteomes" id="UP000648075"/>
    </source>
</evidence>
<dbReference type="PROSITE" id="PS51891">
    <property type="entry name" value="CENP_V_GFA"/>
    <property type="match status" value="1"/>
</dbReference>
<evidence type="ECO:0000256" key="3">
    <source>
        <dbReference type="ARBA" id="ARBA00022833"/>
    </source>
</evidence>
<dbReference type="PANTHER" id="PTHR33337">
    <property type="entry name" value="GFA DOMAIN-CONTAINING PROTEIN"/>
    <property type="match status" value="1"/>
</dbReference>